<dbReference type="AlphaFoldDB" id="A0ABD3LYK9"/>
<name>A0ABD3LYK9_EUCGL</name>
<gene>
    <name evidence="1" type="ORF">ACJRO7_002156</name>
</gene>
<dbReference type="EMBL" id="JBJKBG010000001">
    <property type="protein sequence ID" value="KAL3755032.1"/>
    <property type="molecule type" value="Genomic_DNA"/>
</dbReference>
<keyword evidence="2" id="KW-1185">Reference proteome</keyword>
<evidence type="ECO:0000313" key="1">
    <source>
        <dbReference type="EMBL" id="KAL3755032.1"/>
    </source>
</evidence>
<comment type="caution">
    <text evidence="1">The sequence shown here is derived from an EMBL/GenBank/DDBJ whole genome shotgun (WGS) entry which is preliminary data.</text>
</comment>
<organism evidence="1 2">
    <name type="scientific">Eucalyptus globulus</name>
    <name type="common">Tasmanian blue gum</name>
    <dbReference type="NCBI Taxonomy" id="34317"/>
    <lineage>
        <taxon>Eukaryota</taxon>
        <taxon>Viridiplantae</taxon>
        <taxon>Streptophyta</taxon>
        <taxon>Embryophyta</taxon>
        <taxon>Tracheophyta</taxon>
        <taxon>Spermatophyta</taxon>
        <taxon>Magnoliopsida</taxon>
        <taxon>eudicotyledons</taxon>
        <taxon>Gunneridae</taxon>
        <taxon>Pentapetalae</taxon>
        <taxon>rosids</taxon>
        <taxon>malvids</taxon>
        <taxon>Myrtales</taxon>
        <taxon>Myrtaceae</taxon>
        <taxon>Myrtoideae</taxon>
        <taxon>Eucalypteae</taxon>
        <taxon>Eucalyptus</taxon>
    </lineage>
</organism>
<dbReference type="Proteomes" id="UP001634007">
    <property type="component" value="Unassembled WGS sequence"/>
</dbReference>
<sequence>MDWVYARTVPRIVLELRPRSFLWPKTDNCGVTFRSESERALRGRTTFDRDFLPGNGGGSRFGFDVSSSRSFVERPPNSFSLSEDTSRLLGRPAFER</sequence>
<reference evidence="1 2" key="1">
    <citation type="submission" date="2024-11" db="EMBL/GenBank/DDBJ databases">
        <title>Chromosome-level genome assembly of Eucalyptus globulus Labill. provides insights into its genome evolution.</title>
        <authorList>
            <person name="Li X."/>
        </authorList>
    </citation>
    <scope>NUCLEOTIDE SEQUENCE [LARGE SCALE GENOMIC DNA]</scope>
    <source>
        <strain evidence="1">CL2024</strain>
        <tissue evidence="1">Fresh tender leaves</tissue>
    </source>
</reference>
<proteinExistence type="predicted"/>
<protein>
    <submittedName>
        <fullName evidence="1">Uncharacterized protein</fullName>
    </submittedName>
</protein>
<evidence type="ECO:0000313" key="2">
    <source>
        <dbReference type="Proteomes" id="UP001634007"/>
    </source>
</evidence>
<accession>A0ABD3LYK9</accession>